<dbReference type="GO" id="GO:0035999">
    <property type="term" value="P:tetrahydrofolate interconversion"/>
    <property type="evidence" value="ECO:0007669"/>
    <property type="project" value="UniProtKB-UniPathway"/>
</dbReference>
<reference evidence="8 9" key="1">
    <citation type="journal article" date="2015" name="Nat. Commun.">
        <title>Lucilia cuprina genome unlocks parasitic fly biology to underpin future interventions.</title>
        <authorList>
            <person name="Anstead C.A."/>
            <person name="Korhonen P.K."/>
            <person name="Young N.D."/>
            <person name="Hall R.S."/>
            <person name="Jex A.R."/>
            <person name="Murali S.C."/>
            <person name="Hughes D.S."/>
            <person name="Lee S.F."/>
            <person name="Perry T."/>
            <person name="Stroehlein A.J."/>
            <person name="Ansell B.R."/>
            <person name="Breugelmans B."/>
            <person name="Hofmann A."/>
            <person name="Qu J."/>
            <person name="Dugan S."/>
            <person name="Lee S.L."/>
            <person name="Chao H."/>
            <person name="Dinh H."/>
            <person name="Han Y."/>
            <person name="Doddapaneni H.V."/>
            <person name="Worley K.C."/>
            <person name="Muzny D.M."/>
            <person name="Ioannidis P."/>
            <person name="Waterhouse R.M."/>
            <person name="Zdobnov E.M."/>
            <person name="James P.J."/>
            <person name="Bagnall N.H."/>
            <person name="Kotze A.C."/>
            <person name="Gibbs R.A."/>
            <person name="Richards S."/>
            <person name="Batterham P."/>
            <person name="Gasser R.B."/>
        </authorList>
    </citation>
    <scope>NUCLEOTIDE SEQUENCE [LARGE SCALE GENOMIC DNA]</scope>
    <source>
        <strain evidence="8 9">LS</strain>
        <tissue evidence="8">Full body</tissue>
    </source>
</reference>
<dbReference type="OMA" id="WGFHFFT"/>
<evidence type="ECO:0000256" key="1">
    <source>
        <dbReference type="ARBA" id="ARBA00001974"/>
    </source>
</evidence>
<dbReference type="Gene3D" id="3.20.20.220">
    <property type="match status" value="1"/>
</dbReference>
<dbReference type="GO" id="GO:0005829">
    <property type="term" value="C:cytosol"/>
    <property type="evidence" value="ECO:0007669"/>
    <property type="project" value="TreeGrafter"/>
</dbReference>
<accession>A0A0L0C973</accession>
<dbReference type="SUPFAM" id="SSF51730">
    <property type="entry name" value="FAD-linked oxidoreductase"/>
    <property type="match status" value="1"/>
</dbReference>
<name>A0A0L0C973_LUCCU</name>
<proteinExistence type="inferred from homology"/>
<sequence>MTSLVLKVHRDYQQLKLILIKFATIKMSTTNNNQLINQTVVTAMGAHILPSISHSSYDLKLQFNENGSATPDQQLKFEIEKKVKNKEFFYGIEILARNHHANTLLDYKAFGSIMPLFTSIVWLSSDYWAVENIEEVESIKLARKLQPHGIVLPHFSCYRLQEPRLKEFLNLNFSNVLAIRGDFFEPNQSYKYSEELVANIRKLKGVSIIIGVVWYPESHYGFRSLEDDLNNLAKKVQVGADFIITQICFSPQAIIDFVKNCRSKAINVPILVGIFVPDNLRMLEAILRITKIKMPAAELEEYRQQNELGHINFRDYAVNKAVQMIEAIFASDADVYGLQFFTMNKFKNIPKVLSALEKNKNLIKKR</sequence>
<evidence type="ECO:0000256" key="5">
    <source>
        <dbReference type="ARBA" id="ARBA00022827"/>
    </source>
</evidence>
<dbReference type="GO" id="GO:0004489">
    <property type="term" value="F:methylenetetrahydrofolate reductase [NAD(P)H] activity"/>
    <property type="evidence" value="ECO:0007669"/>
    <property type="project" value="InterPro"/>
</dbReference>
<comment type="pathway">
    <text evidence="2 7">One-carbon metabolism; tetrahydrofolate interconversion.</text>
</comment>
<dbReference type="AlphaFoldDB" id="A0A0L0C973"/>
<dbReference type="Pfam" id="PF02219">
    <property type="entry name" value="MTHFR"/>
    <property type="match status" value="1"/>
</dbReference>
<keyword evidence="6" id="KW-0560">Oxidoreductase</keyword>
<evidence type="ECO:0000256" key="7">
    <source>
        <dbReference type="RuleBase" id="RU004254"/>
    </source>
</evidence>
<dbReference type="GO" id="GO:0009086">
    <property type="term" value="P:methionine biosynthetic process"/>
    <property type="evidence" value="ECO:0007669"/>
    <property type="project" value="TreeGrafter"/>
</dbReference>
<keyword evidence="4" id="KW-0285">Flavoprotein</keyword>
<comment type="similarity">
    <text evidence="3">Belongs to the methylenetetrahydrofolate reductase family.</text>
</comment>
<dbReference type="PANTHER" id="PTHR45754">
    <property type="entry name" value="METHYLENETETRAHYDROFOLATE REDUCTASE"/>
    <property type="match status" value="1"/>
</dbReference>
<evidence type="ECO:0000256" key="4">
    <source>
        <dbReference type="ARBA" id="ARBA00022630"/>
    </source>
</evidence>
<keyword evidence="5" id="KW-0274">FAD</keyword>
<evidence type="ECO:0000256" key="6">
    <source>
        <dbReference type="ARBA" id="ARBA00023002"/>
    </source>
</evidence>
<dbReference type="InterPro" id="IPR029041">
    <property type="entry name" value="FAD-linked_oxidoreductase-like"/>
</dbReference>
<comment type="caution">
    <text evidence="8">The sequence shown here is derived from an EMBL/GenBank/DDBJ whole genome shotgun (WGS) entry which is preliminary data.</text>
</comment>
<dbReference type="OrthoDB" id="16284at2759"/>
<evidence type="ECO:0000313" key="9">
    <source>
        <dbReference type="Proteomes" id="UP000037069"/>
    </source>
</evidence>
<dbReference type="UniPathway" id="UPA00193"/>
<dbReference type="EMBL" id="JRES01000741">
    <property type="protein sequence ID" value="KNC28821.1"/>
    <property type="molecule type" value="Genomic_DNA"/>
</dbReference>
<dbReference type="InterPro" id="IPR003171">
    <property type="entry name" value="Mehydrof_redctse-like"/>
</dbReference>
<evidence type="ECO:0000256" key="3">
    <source>
        <dbReference type="ARBA" id="ARBA00006743"/>
    </source>
</evidence>
<keyword evidence="9" id="KW-1185">Reference proteome</keyword>
<comment type="cofactor">
    <cofactor evidence="1">
        <name>FAD</name>
        <dbReference type="ChEBI" id="CHEBI:57692"/>
    </cofactor>
</comment>
<organism evidence="8 9">
    <name type="scientific">Lucilia cuprina</name>
    <name type="common">Green bottle fly</name>
    <name type="synonym">Australian sheep blowfly</name>
    <dbReference type="NCBI Taxonomy" id="7375"/>
    <lineage>
        <taxon>Eukaryota</taxon>
        <taxon>Metazoa</taxon>
        <taxon>Ecdysozoa</taxon>
        <taxon>Arthropoda</taxon>
        <taxon>Hexapoda</taxon>
        <taxon>Insecta</taxon>
        <taxon>Pterygota</taxon>
        <taxon>Neoptera</taxon>
        <taxon>Endopterygota</taxon>
        <taxon>Diptera</taxon>
        <taxon>Brachycera</taxon>
        <taxon>Muscomorpha</taxon>
        <taxon>Oestroidea</taxon>
        <taxon>Calliphoridae</taxon>
        <taxon>Luciliinae</taxon>
        <taxon>Lucilia</taxon>
    </lineage>
</organism>
<dbReference type="STRING" id="7375.A0A0L0C973"/>
<evidence type="ECO:0000313" key="8">
    <source>
        <dbReference type="EMBL" id="KNC28821.1"/>
    </source>
</evidence>
<gene>
    <name evidence="8" type="ORF">FF38_06422</name>
</gene>
<protein>
    <submittedName>
        <fullName evidence="8">Uncharacterized protein</fullName>
    </submittedName>
</protein>
<evidence type="ECO:0000256" key="2">
    <source>
        <dbReference type="ARBA" id="ARBA00004777"/>
    </source>
</evidence>
<dbReference type="GO" id="GO:0071949">
    <property type="term" value="F:FAD binding"/>
    <property type="evidence" value="ECO:0007669"/>
    <property type="project" value="TreeGrafter"/>
</dbReference>
<dbReference type="PANTHER" id="PTHR45754:SF3">
    <property type="entry name" value="METHYLENETETRAHYDROFOLATE REDUCTASE (NADPH)"/>
    <property type="match status" value="1"/>
</dbReference>
<dbReference type="Proteomes" id="UP000037069">
    <property type="component" value="Unassembled WGS sequence"/>
</dbReference>